<feature type="domain" description="E2 binding" evidence="12">
    <location>
        <begin position="354"/>
        <end position="442"/>
    </location>
</feature>
<organism evidence="13 14">
    <name type="scientific">Sinocyclocheilus rhinocerous</name>
    <dbReference type="NCBI Taxonomy" id="307959"/>
    <lineage>
        <taxon>Eukaryota</taxon>
        <taxon>Metazoa</taxon>
        <taxon>Chordata</taxon>
        <taxon>Craniata</taxon>
        <taxon>Vertebrata</taxon>
        <taxon>Euteleostomi</taxon>
        <taxon>Actinopterygii</taxon>
        <taxon>Neopterygii</taxon>
        <taxon>Teleostei</taxon>
        <taxon>Ostariophysi</taxon>
        <taxon>Cypriniformes</taxon>
        <taxon>Cyprinidae</taxon>
        <taxon>Cyprininae</taxon>
        <taxon>Sinocyclocheilus</taxon>
    </lineage>
</organism>
<dbReference type="PANTHER" id="PTHR10953:SF6">
    <property type="entry name" value="NEDD8-ACTIVATING ENZYME E1 CATALYTIC SUBUNIT"/>
    <property type="match status" value="1"/>
</dbReference>
<dbReference type="GO" id="GO:0005737">
    <property type="term" value="C:cytoplasm"/>
    <property type="evidence" value="ECO:0007669"/>
    <property type="project" value="TreeGrafter"/>
</dbReference>
<evidence type="ECO:0000256" key="3">
    <source>
        <dbReference type="ARBA" id="ARBA00015203"/>
    </source>
</evidence>
<evidence type="ECO:0000313" key="13">
    <source>
        <dbReference type="Ensembl" id="ENSSRHP00000085402.1"/>
    </source>
</evidence>
<proteinExistence type="inferred from homology"/>
<keyword evidence="4 11" id="KW-0436">Ligase</keyword>
<keyword evidence="7 11" id="KW-0067">ATP-binding</keyword>
<dbReference type="Gene3D" id="1.10.10.520">
    <property type="entry name" value="Ubiquitin activating enzymes (Uba3). Chain: B, domain 2"/>
    <property type="match status" value="1"/>
</dbReference>
<evidence type="ECO:0000256" key="1">
    <source>
        <dbReference type="ARBA" id="ARBA00005032"/>
    </source>
</evidence>
<dbReference type="FunFam" id="3.10.290.20:FF:000001">
    <property type="entry name" value="NEDD8-activating enzyme E1 catalytic subunit, variant"/>
    <property type="match status" value="1"/>
</dbReference>
<evidence type="ECO:0000256" key="11">
    <source>
        <dbReference type="RuleBase" id="RU368009"/>
    </source>
</evidence>
<comment type="pathway">
    <text evidence="1 11">Protein modification; protein neddylation.</text>
</comment>
<dbReference type="AlphaFoldDB" id="A0A673M4D2"/>
<gene>
    <name evidence="13" type="primary">LOC107737645</name>
</gene>
<evidence type="ECO:0000256" key="2">
    <source>
        <dbReference type="ARBA" id="ARBA00006310"/>
    </source>
</evidence>
<accession>A0A673M4D2</accession>
<dbReference type="SMART" id="SM01181">
    <property type="entry name" value="E2_bind"/>
    <property type="match status" value="1"/>
</dbReference>
<reference evidence="13" key="2">
    <citation type="submission" date="2025-09" db="UniProtKB">
        <authorList>
            <consortium name="Ensembl"/>
        </authorList>
    </citation>
    <scope>IDENTIFICATION</scope>
</reference>
<keyword evidence="5 11" id="KW-0547">Nucleotide-binding</keyword>
<evidence type="ECO:0000259" key="12">
    <source>
        <dbReference type="SMART" id="SM01181"/>
    </source>
</evidence>
<dbReference type="GO" id="GO:0045116">
    <property type="term" value="P:protein neddylation"/>
    <property type="evidence" value="ECO:0007669"/>
    <property type="project" value="UniProtKB-UniRule"/>
</dbReference>
<dbReference type="InterPro" id="IPR014929">
    <property type="entry name" value="E2-binding"/>
</dbReference>
<evidence type="ECO:0000256" key="5">
    <source>
        <dbReference type="ARBA" id="ARBA00022741"/>
    </source>
</evidence>
<keyword evidence="6 11" id="KW-0833">Ubl conjugation pathway</keyword>
<dbReference type="GO" id="GO:0005524">
    <property type="term" value="F:ATP binding"/>
    <property type="evidence" value="ECO:0007669"/>
    <property type="project" value="UniProtKB-UniRule"/>
</dbReference>
<dbReference type="InterPro" id="IPR000594">
    <property type="entry name" value="ThiF_NAD_FAD-bd"/>
</dbReference>
<keyword evidence="14" id="KW-1185">Reference proteome</keyword>
<dbReference type="FunFam" id="3.40.50.720:FF:000106">
    <property type="entry name" value="NEDD8-activating enzyme E1 catalytic subunit, putative"/>
    <property type="match status" value="1"/>
</dbReference>
<dbReference type="EC" id="6.2.1.64" evidence="8 11"/>
<name>A0A673M4D2_9TELE</name>
<dbReference type="Pfam" id="PF00899">
    <property type="entry name" value="ThiF"/>
    <property type="match status" value="1"/>
</dbReference>
<reference evidence="13" key="1">
    <citation type="submission" date="2025-08" db="UniProtKB">
        <authorList>
            <consortium name="Ensembl"/>
        </authorList>
    </citation>
    <scope>IDENTIFICATION</scope>
</reference>
<protein>
    <recommendedName>
        <fullName evidence="3 11">NEDD8-activating enzyme E1 catalytic subunit</fullName>
        <ecNumber evidence="8 11">6.2.1.64</ecNumber>
    </recommendedName>
</protein>
<dbReference type="Pfam" id="PF08825">
    <property type="entry name" value="E2_bind"/>
    <property type="match status" value="1"/>
</dbReference>
<dbReference type="Proteomes" id="UP000472270">
    <property type="component" value="Unassembled WGS sequence"/>
</dbReference>
<dbReference type="SUPFAM" id="SSF69572">
    <property type="entry name" value="Activating enzymes of the ubiquitin-like proteins"/>
    <property type="match status" value="1"/>
</dbReference>
<evidence type="ECO:0000256" key="6">
    <source>
        <dbReference type="ARBA" id="ARBA00022786"/>
    </source>
</evidence>
<dbReference type="Gene3D" id="3.10.290.20">
    <property type="entry name" value="Ubiquitin-like 2 activating enzyme e1b. Chain: B, domain 3"/>
    <property type="match status" value="1"/>
</dbReference>
<dbReference type="InterPro" id="IPR033127">
    <property type="entry name" value="UBQ-activ_enz_E1_Cys_AS"/>
</dbReference>
<dbReference type="FunFam" id="1.10.10.520:FF:000001">
    <property type="entry name" value="NEDD8-activating enzyme E1 catalytic subunit"/>
    <property type="match status" value="1"/>
</dbReference>
<dbReference type="PANTHER" id="PTHR10953">
    <property type="entry name" value="UBIQUITIN-ACTIVATING ENZYME E1"/>
    <property type="match status" value="1"/>
</dbReference>
<dbReference type="GO" id="GO:0032991">
    <property type="term" value="C:protein-containing complex"/>
    <property type="evidence" value="ECO:0007669"/>
    <property type="project" value="UniProtKB-ARBA"/>
</dbReference>
<dbReference type="InterPro" id="IPR030468">
    <property type="entry name" value="Uba3_N"/>
</dbReference>
<evidence type="ECO:0000256" key="7">
    <source>
        <dbReference type="ARBA" id="ARBA00022840"/>
    </source>
</evidence>
<dbReference type="Gene3D" id="3.40.50.720">
    <property type="entry name" value="NAD(P)-binding Rossmann-like Domain"/>
    <property type="match status" value="1"/>
</dbReference>
<feature type="active site" description="Glycyl thioester intermediate" evidence="10">
    <location>
        <position position="230"/>
    </location>
</feature>
<comment type="similarity">
    <text evidence="2 11">Belongs to the ubiquitin-activating E1 family. UBA3 subfamily.</text>
</comment>
<evidence type="ECO:0000256" key="4">
    <source>
        <dbReference type="ARBA" id="ARBA00022598"/>
    </source>
</evidence>
<dbReference type="UniPathway" id="UPA00885"/>
<dbReference type="PROSITE" id="PS00865">
    <property type="entry name" value="UBIQUITIN_ACTIVAT_2"/>
    <property type="match status" value="1"/>
</dbReference>
<sequence>LSFLLFREKKRRRIAAMAVEGCSIGDWDGRWSHVQKFLERTGPFTHPDFEPSEETLQFLLETCKILVIGAGGLGCELLKNLALSGFRHIHVVDMDIIDVSNLNRQFLFRSKDVGRPKADVAAEFINQRVPGCNVVPHFKKIQDFDASFYRQFHITVCGLDSIIARRWINGMLLSLLSYEDGVLDPSSIIPLIDGGTEGFKGNARVILPGMTACIDCTLELYPPQITFPMCTIASMPRLPEHCIEYVRVLQWPKDKPFGDAVGLDGDNPEHVQWVFQESLKRAAEFNITGVTYRLTQGKAGWTDTFIYVCLFSFSAYIPLNNYLVFNDVDGLYTYTFEAERKDNCTACSQVPQKLQFPPSAKLQEVLEYLTENASLQMKSPAITATLEGKNKTLYLQSIASIEERTRPNLCKTLKELGLADGQELAVADATTPQTVLFKLNFTSETCSIKQVQN</sequence>
<dbReference type="InterPro" id="IPR035985">
    <property type="entry name" value="Ubiquitin-activating_enz"/>
</dbReference>
<evidence type="ECO:0000256" key="10">
    <source>
        <dbReference type="PROSITE-ProRule" id="PRU10132"/>
    </source>
</evidence>
<dbReference type="InterPro" id="IPR023318">
    <property type="entry name" value="Ub_act_enz_dom_a_sf"/>
</dbReference>
<evidence type="ECO:0000256" key="8">
    <source>
        <dbReference type="ARBA" id="ARBA00023624"/>
    </source>
</evidence>
<dbReference type="FunFam" id="3.50.50.80:FF:000002">
    <property type="entry name" value="SUMO-activating enzyme subunit 2"/>
    <property type="match status" value="1"/>
</dbReference>
<evidence type="ECO:0000256" key="9">
    <source>
        <dbReference type="ARBA" id="ARBA00024626"/>
    </source>
</evidence>
<dbReference type="GO" id="GO:0019781">
    <property type="term" value="F:NEDD8 activating enzyme activity"/>
    <property type="evidence" value="ECO:0007669"/>
    <property type="project" value="UniProtKB-UniRule"/>
</dbReference>
<dbReference type="InterPro" id="IPR045886">
    <property type="entry name" value="ThiF/MoeB/HesA"/>
</dbReference>
<comment type="catalytic activity">
    <reaction evidence="9 11">
        <text>ATP + [NEDD8 protein] + [E1 NEDD8-activating enzyme]-L-cysteine = AMP + diphosphate + [E1 NEDD8-activating enzyme]-S-[NEDD8 protein]-yl-L-cysteine.</text>
        <dbReference type="EC" id="6.2.1.64"/>
    </reaction>
</comment>
<dbReference type="GO" id="GO:0005634">
    <property type="term" value="C:nucleus"/>
    <property type="evidence" value="ECO:0007669"/>
    <property type="project" value="TreeGrafter"/>
</dbReference>
<evidence type="ECO:0000313" key="14">
    <source>
        <dbReference type="Proteomes" id="UP000472270"/>
    </source>
</evidence>
<comment type="function">
    <text evidence="11">Catalytic subunit of the dimeric E1 enzyme, which activates NEDD8.</text>
</comment>
<dbReference type="CDD" id="cd01488">
    <property type="entry name" value="Uba3_RUB"/>
    <property type="match status" value="1"/>
</dbReference>
<dbReference type="Ensembl" id="ENSSRHT00000087715.1">
    <property type="protein sequence ID" value="ENSSRHP00000085402.1"/>
    <property type="gene ID" value="ENSSRHG00000042279.1"/>
</dbReference>